<reference evidence="4" key="1">
    <citation type="submission" date="2009-07" db="EMBL/GenBank/DDBJ databases">
        <title>Complete sequence of plasmid 1 of Methylovorus sp. SIP3-4.</title>
        <authorList>
            <consortium name="US DOE Joint Genome Institute"/>
            <person name="Lucas S."/>
            <person name="Copeland A."/>
            <person name="Lapidus A."/>
            <person name="Glavina del Rio T."/>
            <person name="Tice H."/>
            <person name="Bruce D."/>
            <person name="Goodwin L."/>
            <person name="Pitluck S."/>
            <person name="Clum A."/>
            <person name="Larimer F."/>
            <person name="Land M."/>
            <person name="Hauser L."/>
            <person name="Kyrpides N."/>
            <person name="Mikhailova N."/>
            <person name="Kayluzhnaya M."/>
            <person name="Chistoserdova L."/>
        </authorList>
    </citation>
    <scope>NUCLEOTIDE SEQUENCE [LARGE SCALE GENOMIC DNA]</scope>
    <source>
        <strain evidence="4">SIP3-4</strain>
        <plasmid evidence="4">pMsip01</plasmid>
    </source>
</reference>
<organism evidence="3 4">
    <name type="scientific">Methylovorus glucosotrophus (strain SIP3-4)</name>
    <dbReference type="NCBI Taxonomy" id="582744"/>
    <lineage>
        <taxon>Bacteria</taxon>
        <taxon>Pseudomonadati</taxon>
        <taxon>Pseudomonadota</taxon>
        <taxon>Betaproteobacteria</taxon>
        <taxon>Nitrosomonadales</taxon>
        <taxon>Methylophilaceae</taxon>
        <taxon>Methylovorus</taxon>
    </lineage>
</organism>
<dbReference type="Pfam" id="PF18790">
    <property type="entry name" value="KfrB"/>
    <property type="match status" value="1"/>
</dbReference>
<dbReference type="RefSeq" id="WP_012777708.1">
    <property type="nucleotide sequence ID" value="NC_012970.1"/>
</dbReference>
<gene>
    <name evidence="3" type="ordered locus">Msip34_2886</name>
</gene>
<dbReference type="InterPro" id="IPR040782">
    <property type="entry name" value="KfrB"/>
</dbReference>
<dbReference type="KEGG" id="mei:Msip34_2886"/>
<keyword evidence="3" id="KW-0614">Plasmid</keyword>
<dbReference type="Pfam" id="PF18821">
    <property type="entry name" value="LPD7"/>
    <property type="match status" value="1"/>
</dbReference>
<proteinExistence type="predicted"/>
<dbReference type="Proteomes" id="UP000002743">
    <property type="component" value="Plasmid pMsip01"/>
</dbReference>
<evidence type="ECO:0000313" key="3">
    <source>
        <dbReference type="EMBL" id="ACT52110.1"/>
    </source>
</evidence>
<evidence type="ECO:0000259" key="1">
    <source>
        <dbReference type="Pfam" id="PF18790"/>
    </source>
</evidence>
<sequence length="321" mass="36375">MQEIEEDIITPVAIQSVEIDQKQPGWNPQHEEAIAVINSFNSDVYLKDMMKDESIIDPRLNEAFETLFPGKLARDYAQFQIGSLPIGIGTEPVIEIEDSITPVSLVPSKNEDGHYPDKRKLLNGLFVERENNQFFRLDAKKPALLDDGQKLRIVNKDLETFQAAIELAHAKGWTAIQVKGSERFRAEAWYQASLKGLQIEGYVPTEKDLIRLSEQRLIPQMNNEDRQTFKASLQSAEDFALERDAGIVYPDSVNENRRFSGKVVKILDSHVIQDIGRNTFAVHEKAKVGNQELGLRLDIKYKGRGAEIQTPSKDRSNSITR</sequence>
<protein>
    <submittedName>
        <fullName evidence="3">Uncharacterized protein</fullName>
    </submittedName>
</protein>
<feature type="domain" description="KfrB" evidence="1">
    <location>
        <begin position="259"/>
        <end position="305"/>
    </location>
</feature>
<dbReference type="AlphaFoldDB" id="C6XEQ3"/>
<evidence type="ECO:0000259" key="2">
    <source>
        <dbReference type="Pfam" id="PF18821"/>
    </source>
</evidence>
<feature type="domain" description="Large polyvalent protein-associated" evidence="2">
    <location>
        <begin position="130"/>
        <end position="215"/>
    </location>
</feature>
<name>C6XEQ3_METGS</name>
<geneLocation type="plasmid" evidence="3 4">
    <name>pMsip01</name>
</geneLocation>
<reference evidence="3 4" key="2">
    <citation type="journal article" date="2011" name="J. Bacteriol.">
        <title>Genomes of three methylotrophs from a single niche uncover genetic and metabolic divergence of Methylophilaceae.</title>
        <authorList>
            <person name="Lapidus A."/>
            <person name="Clum A."/>
            <person name="Labutti K."/>
            <person name="Kaluzhnaya M.G."/>
            <person name="Lim S."/>
            <person name="Beck D.A."/>
            <person name="Glavina Del Rio T."/>
            <person name="Nolan M."/>
            <person name="Mavromatis K."/>
            <person name="Huntemann M."/>
            <person name="Lucas S."/>
            <person name="Lidstrom M.E."/>
            <person name="Ivanova N."/>
            <person name="Chistoserdova L."/>
        </authorList>
    </citation>
    <scope>NUCLEOTIDE SEQUENCE [LARGE SCALE GENOMIC DNA]</scope>
    <source>
        <strain evidence="3 4">SIP3-4</strain>
        <plasmid evidence="3 4">pMsip01</plasmid>
    </source>
</reference>
<dbReference type="HOGENOM" id="CLU_865473_0_0_4"/>
<dbReference type="EMBL" id="CP001675">
    <property type="protein sequence ID" value="ACT52110.1"/>
    <property type="molecule type" value="Genomic_DNA"/>
</dbReference>
<accession>C6XEQ3</accession>
<evidence type="ECO:0000313" key="4">
    <source>
        <dbReference type="Proteomes" id="UP000002743"/>
    </source>
</evidence>
<dbReference type="OrthoDB" id="7235451at2"/>
<keyword evidence="4" id="KW-1185">Reference proteome</keyword>
<dbReference type="InterPro" id="IPR040677">
    <property type="entry name" value="LPD7"/>
</dbReference>